<proteinExistence type="predicted"/>
<dbReference type="GO" id="GO:0008962">
    <property type="term" value="F:phosphatidylglycerophosphatase activity"/>
    <property type="evidence" value="ECO:0007669"/>
    <property type="project" value="InterPro"/>
</dbReference>
<name>A0A938X6Y0_9FIRM</name>
<dbReference type="Gene3D" id="3.40.50.1000">
    <property type="entry name" value="HAD superfamily/HAD-like"/>
    <property type="match status" value="1"/>
</dbReference>
<dbReference type="InterPro" id="IPR010021">
    <property type="entry name" value="PGPP1/Gep4"/>
</dbReference>
<dbReference type="CDD" id="cd16416">
    <property type="entry name" value="HAD_BsYqeG-like"/>
    <property type="match status" value="1"/>
</dbReference>
<dbReference type="Proteomes" id="UP000774750">
    <property type="component" value="Unassembled WGS sequence"/>
</dbReference>
<dbReference type="InterPro" id="IPR023214">
    <property type="entry name" value="HAD_sf"/>
</dbReference>
<gene>
    <name evidence="1" type="ORF">H6A12_05375</name>
</gene>
<dbReference type="SUPFAM" id="SSF56784">
    <property type="entry name" value="HAD-like"/>
    <property type="match status" value="1"/>
</dbReference>
<dbReference type="Pfam" id="PF00702">
    <property type="entry name" value="Hydrolase"/>
    <property type="match status" value="1"/>
</dbReference>
<evidence type="ECO:0000313" key="2">
    <source>
        <dbReference type="Proteomes" id="UP000774750"/>
    </source>
</evidence>
<sequence length="179" mass="20182">MSVFQPNVILKDVTRIDQAFLRANGLKGLILDVDNTLTLHNSQMLRADVQAWISAMKESDIRLIIVSNNYPERVAPFAKNLGLDFVAPGYKPLTIGFSKAQKALGLPVQEIGVVGDQIYTDIVGGNLKGMFTVLVCPMLEETGVTFKVRRTLETIHIRAYYRKRALLKPYQSKWEMKQK</sequence>
<dbReference type="RefSeq" id="WP_204445607.1">
    <property type="nucleotide sequence ID" value="NZ_JACJKY010000006.1"/>
</dbReference>
<reference evidence="1" key="2">
    <citation type="journal article" date="2021" name="Sci. Rep.">
        <title>The distribution of antibiotic resistance genes in chicken gut microbiota commensals.</title>
        <authorList>
            <person name="Juricova H."/>
            <person name="Matiasovicova J."/>
            <person name="Kubasova T."/>
            <person name="Cejkova D."/>
            <person name="Rychlik I."/>
        </authorList>
    </citation>
    <scope>NUCLEOTIDE SEQUENCE</scope>
    <source>
        <strain evidence="1">An559</strain>
    </source>
</reference>
<dbReference type="NCBIfam" id="TIGR01668">
    <property type="entry name" value="YqeG_hyp_ppase"/>
    <property type="match status" value="1"/>
</dbReference>
<dbReference type="InterPro" id="IPR036412">
    <property type="entry name" value="HAD-like_sf"/>
</dbReference>
<organism evidence="1 2">
    <name type="scientific">Merdimmobilis hominis</name>
    <dbReference type="NCBI Taxonomy" id="2897707"/>
    <lineage>
        <taxon>Bacteria</taxon>
        <taxon>Bacillati</taxon>
        <taxon>Bacillota</taxon>
        <taxon>Clostridia</taxon>
        <taxon>Eubacteriales</taxon>
        <taxon>Oscillospiraceae</taxon>
        <taxon>Merdimmobilis</taxon>
    </lineage>
</organism>
<protein>
    <submittedName>
        <fullName evidence="1">YqeG family HAD IIIA-type phosphatase</fullName>
    </submittedName>
</protein>
<dbReference type="AlphaFoldDB" id="A0A938X6Y0"/>
<keyword evidence="2" id="KW-1185">Reference proteome</keyword>
<accession>A0A938X6Y0</accession>
<reference evidence="1" key="1">
    <citation type="submission" date="2020-08" db="EMBL/GenBank/DDBJ databases">
        <authorList>
            <person name="Cejkova D."/>
            <person name="Kubasova T."/>
            <person name="Jahodarova E."/>
            <person name="Rychlik I."/>
        </authorList>
    </citation>
    <scope>NUCLEOTIDE SEQUENCE</scope>
    <source>
        <strain evidence="1">An559</strain>
    </source>
</reference>
<comment type="caution">
    <text evidence="1">The sequence shown here is derived from an EMBL/GenBank/DDBJ whole genome shotgun (WGS) entry which is preliminary data.</text>
</comment>
<evidence type="ECO:0000313" key="1">
    <source>
        <dbReference type="EMBL" id="MBM6920587.1"/>
    </source>
</evidence>
<dbReference type="EMBL" id="JACJKY010000006">
    <property type="protein sequence ID" value="MBM6920587.1"/>
    <property type="molecule type" value="Genomic_DNA"/>
</dbReference>